<dbReference type="FunFam" id="3.20.20.20:FF:000006">
    <property type="entry name" value="Dihydropteroate synthase"/>
    <property type="match status" value="1"/>
</dbReference>
<comment type="caution">
    <text evidence="13">The sequence shown here is derived from an EMBL/GenBank/DDBJ whole genome shotgun (WGS) entry which is preliminary data.</text>
</comment>
<evidence type="ECO:0000256" key="2">
    <source>
        <dbReference type="ARBA" id="ARBA00001946"/>
    </source>
</evidence>
<dbReference type="PROSITE" id="PS00792">
    <property type="entry name" value="DHPS_1"/>
    <property type="match status" value="1"/>
</dbReference>
<dbReference type="SUPFAM" id="SSF51717">
    <property type="entry name" value="Dihydropteroate synthetase-like"/>
    <property type="match status" value="1"/>
</dbReference>
<dbReference type="EMBL" id="MEUF01000089">
    <property type="protein sequence ID" value="OGC30621.1"/>
    <property type="molecule type" value="Genomic_DNA"/>
</dbReference>
<name>A0A1F4TCV3_UNCSA</name>
<dbReference type="NCBIfam" id="TIGR01496">
    <property type="entry name" value="DHPS"/>
    <property type="match status" value="1"/>
</dbReference>
<dbReference type="GO" id="GO:0005829">
    <property type="term" value="C:cytosol"/>
    <property type="evidence" value="ECO:0007669"/>
    <property type="project" value="TreeGrafter"/>
</dbReference>
<keyword evidence="9" id="KW-0460">Magnesium</keyword>
<gene>
    <name evidence="13" type="ORF">A2311_04145</name>
</gene>
<dbReference type="Proteomes" id="UP000178951">
    <property type="component" value="Unassembled WGS sequence"/>
</dbReference>
<feature type="domain" description="Pterin-binding" evidence="12">
    <location>
        <begin position="133"/>
        <end position="386"/>
    </location>
</feature>
<dbReference type="PROSITE" id="PS50972">
    <property type="entry name" value="PTERIN_BINDING"/>
    <property type="match status" value="1"/>
</dbReference>
<comment type="similarity">
    <text evidence="4">Belongs to the DHPS family.</text>
</comment>
<dbReference type="AlphaFoldDB" id="A0A1F4TCV3"/>
<comment type="cofactor">
    <cofactor evidence="2">
        <name>Mg(2+)</name>
        <dbReference type="ChEBI" id="CHEBI:18420"/>
    </cofactor>
</comment>
<evidence type="ECO:0000259" key="12">
    <source>
        <dbReference type="PROSITE" id="PS50972"/>
    </source>
</evidence>
<evidence type="ECO:0000256" key="1">
    <source>
        <dbReference type="ARBA" id="ARBA00000012"/>
    </source>
</evidence>
<evidence type="ECO:0000256" key="8">
    <source>
        <dbReference type="ARBA" id="ARBA00022723"/>
    </source>
</evidence>
<reference evidence="13 14" key="1">
    <citation type="journal article" date="2016" name="Nat. Commun.">
        <title>Thousands of microbial genomes shed light on interconnected biogeochemical processes in an aquifer system.</title>
        <authorList>
            <person name="Anantharaman K."/>
            <person name="Brown C.T."/>
            <person name="Hug L.A."/>
            <person name="Sharon I."/>
            <person name="Castelle C.J."/>
            <person name="Probst A.J."/>
            <person name="Thomas B.C."/>
            <person name="Singh A."/>
            <person name="Wilkins M.J."/>
            <person name="Karaoz U."/>
            <person name="Brodie E.L."/>
            <person name="Williams K.H."/>
            <person name="Hubbard S.S."/>
            <person name="Banfield J.F."/>
        </authorList>
    </citation>
    <scope>NUCLEOTIDE SEQUENCE [LARGE SCALE GENOMIC DNA]</scope>
</reference>
<dbReference type="PANTHER" id="PTHR20941">
    <property type="entry name" value="FOLATE SYNTHESIS PROTEINS"/>
    <property type="match status" value="1"/>
</dbReference>
<protein>
    <recommendedName>
        <fullName evidence="6">Dihydropteroate synthase</fullName>
        <ecNumber evidence="5">2.5.1.15</ecNumber>
    </recommendedName>
    <alternativeName>
        <fullName evidence="11">Dihydropteroate pyrophosphorylase</fullName>
    </alternativeName>
</protein>
<proteinExistence type="inferred from homology"/>
<evidence type="ECO:0000256" key="5">
    <source>
        <dbReference type="ARBA" id="ARBA00012458"/>
    </source>
</evidence>
<dbReference type="STRING" id="1802583.A2311_04145"/>
<comment type="pathway">
    <text evidence="3">Cofactor biosynthesis; tetrahydrofolate biosynthesis; 7,8-dihydrofolate from 2-amino-4-hydroxy-6-hydroxymethyl-7,8-dihydropteridine diphosphate and 4-aminobenzoate: step 1/2.</text>
</comment>
<evidence type="ECO:0000256" key="3">
    <source>
        <dbReference type="ARBA" id="ARBA00004763"/>
    </source>
</evidence>
<dbReference type="Pfam" id="PF00809">
    <property type="entry name" value="Pterin_bind"/>
    <property type="match status" value="1"/>
</dbReference>
<dbReference type="InterPro" id="IPR045031">
    <property type="entry name" value="DHP_synth-like"/>
</dbReference>
<dbReference type="PROSITE" id="PS00793">
    <property type="entry name" value="DHPS_2"/>
    <property type="match status" value="1"/>
</dbReference>
<dbReference type="InterPro" id="IPR000489">
    <property type="entry name" value="Pterin-binding_dom"/>
</dbReference>
<dbReference type="CDD" id="cd00739">
    <property type="entry name" value="DHPS"/>
    <property type="match status" value="1"/>
</dbReference>
<dbReference type="GO" id="GO:0004156">
    <property type="term" value="F:dihydropteroate synthase activity"/>
    <property type="evidence" value="ECO:0007669"/>
    <property type="project" value="UniProtKB-EC"/>
</dbReference>
<keyword evidence="8" id="KW-0479">Metal-binding</keyword>
<evidence type="ECO:0000256" key="6">
    <source>
        <dbReference type="ARBA" id="ARBA00016919"/>
    </source>
</evidence>
<evidence type="ECO:0000313" key="14">
    <source>
        <dbReference type="Proteomes" id="UP000178951"/>
    </source>
</evidence>
<organism evidence="13 14">
    <name type="scientific">candidate division WOR-1 bacterium RIFOXYB2_FULL_48_7</name>
    <dbReference type="NCBI Taxonomy" id="1802583"/>
    <lineage>
        <taxon>Bacteria</taxon>
        <taxon>Bacillati</taxon>
        <taxon>Saganbacteria</taxon>
    </lineage>
</organism>
<dbReference type="InterPro" id="IPR006390">
    <property type="entry name" value="DHP_synth_dom"/>
</dbReference>
<evidence type="ECO:0000256" key="4">
    <source>
        <dbReference type="ARBA" id="ARBA00009503"/>
    </source>
</evidence>
<dbReference type="Gene3D" id="3.20.20.20">
    <property type="entry name" value="Dihydropteroate synthase-like"/>
    <property type="match status" value="1"/>
</dbReference>
<sequence>MIPRIIESDIRQELNRIGVDPAGIKIMVPKGEFLAIKIEALRPTAANILKQEILAIGGEAATAYGSINHSVKTTPVIILATIRQLTDLMKKLAQHQFGLPQLAKQLRASISNYRNIPTPLKFRRRTLSFGRRTYIMGILNITPDSFSDGGRYFSLDSAVKHAEQLLSEGADIIDIGGESTRPGAARVSAQQEIERIVPVIAALRRQRRAIISVDTRKAPVAQAALAAGADMINDVSGLKYDHKMAAVIAKAGCPVCLMHMRGTPATMQKNTAYSDLLGELINELQGSLAIAENAGILQGKIIVDPGIGFGKTAEQSLVIVRRLAELKALGRPILIGPSRKSVVGQTLGLPPEERLEGTLALIALAIANGADIVRVHDVKQVKRAAQMADATVRRRKNG</sequence>
<dbReference type="GO" id="GO:0046654">
    <property type="term" value="P:tetrahydrofolate biosynthetic process"/>
    <property type="evidence" value="ECO:0007669"/>
    <property type="project" value="TreeGrafter"/>
</dbReference>
<keyword evidence="7" id="KW-0808">Transferase</keyword>
<dbReference type="GO" id="GO:0046656">
    <property type="term" value="P:folic acid biosynthetic process"/>
    <property type="evidence" value="ECO:0007669"/>
    <property type="project" value="UniProtKB-KW"/>
</dbReference>
<dbReference type="GO" id="GO:0046872">
    <property type="term" value="F:metal ion binding"/>
    <property type="evidence" value="ECO:0007669"/>
    <property type="project" value="UniProtKB-KW"/>
</dbReference>
<accession>A0A1F4TCV3</accession>
<evidence type="ECO:0000256" key="10">
    <source>
        <dbReference type="ARBA" id="ARBA00022909"/>
    </source>
</evidence>
<evidence type="ECO:0000256" key="9">
    <source>
        <dbReference type="ARBA" id="ARBA00022842"/>
    </source>
</evidence>
<evidence type="ECO:0000256" key="11">
    <source>
        <dbReference type="ARBA" id="ARBA00030193"/>
    </source>
</evidence>
<evidence type="ECO:0000256" key="7">
    <source>
        <dbReference type="ARBA" id="ARBA00022679"/>
    </source>
</evidence>
<dbReference type="PANTHER" id="PTHR20941:SF1">
    <property type="entry name" value="FOLIC ACID SYNTHESIS PROTEIN FOL1"/>
    <property type="match status" value="1"/>
</dbReference>
<evidence type="ECO:0000313" key="13">
    <source>
        <dbReference type="EMBL" id="OGC30621.1"/>
    </source>
</evidence>
<keyword evidence="10" id="KW-0289">Folate biosynthesis</keyword>
<dbReference type="InterPro" id="IPR011005">
    <property type="entry name" value="Dihydropteroate_synth-like_sf"/>
</dbReference>
<dbReference type="EC" id="2.5.1.15" evidence="5"/>
<comment type="catalytic activity">
    <reaction evidence="1">
        <text>(7,8-dihydropterin-6-yl)methyl diphosphate + 4-aminobenzoate = 7,8-dihydropteroate + diphosphate</text>
        <dbReference type="Rhea" id="RHEA:19949"/>
        <dbReference type="ChEBI" id="CHEBI:17836"/>
        <dbReference type="ChEBI" id="CHEBI:17839"/>
        <dbReference type="ChEBI" id="CHEBI:33019"/>
        <dbReference type="ChEBI" id="CHEBI:72950"/>
        <dbReference type="EC" id="2.5.1.15"/>
    </reaction>
</comment>